<dbReference type="PANTHER" id="PTHR38121">
    <property type="entry name" value="GH16 DOMAIN-CONTAINING PROTEIN"/>
    <property type="match status" value="1"/>
</dbReference>
<dbReference type="InterPro" id="IPR000757">
    <property type="entry name" value="Beta-glucanase-like"/>
</dbReference>
<dbReference type="GO" id="GO:0005975">
    <property type="term" value="P:carbohydrate metabolic process"/>
    <property type="evidence" value="ECO:0007669"/>
    <property type="project" value="InterPro"/>
</dbReference>
<dbReference type="Gene3D" id="2.60.120.200">
    <property type="match status" value="1"/>
</dbReference>
<dbReference type="Pfam" id="PF00722">
    <property type="entry name" value="Glyco_hydro_16"/>
    <property type="match status" value="1"/>
</dbReference>
<keyword evidence="1" id="KW-0472">Membrane</keyword>
<accession>A0AAD4F2R9</accession>
<dbReference type="CDD" id="cd00413">
    <property type="entry name" value="Glyco_hydrolase_16"/>
    <property type="match status" value="1"/>
</dbReference>
<dbReference type="PROSITE" id="PS51762">
    <property type="entry name" value="GH16_2"/>
    <property type="match status" value="1"/>
</dbReference>
<keyword evidence="1" id="KW-0812">Transmembrane</keyword>
<sequence length="426" mass="45891">MEPLKRILSLPASLSSLVLLISAAAPLTTAESPLTEDSQCGCYLTNGNQSTYFSDHRFFDFRSLSQYAGVPAVIRDYQSSPGADPTSGYFTSTDWTSFWMLGSWNNSNGARADASVRMVNSPNNIYIEASTEANPSSQTWLTLRTQRLQDFQTAAEVESASAKFKYLSIRMRARTVGARGAITAMFTYRGADTLAQVQESDLEIRTGDPRNLIHYTNQPAYTDAGDVVAQATANATMPGGLDWTAWAVHRMDWTPGRTTWYVDDVQVAQIEFQAPRDESNIILNAWSDGGKWTGNMTLNDAAYLQVQWLEVVYNSTAAEGGKAKKRDGAGSAAAAAAAAAACGAVCSVDQTPQLGKPVMLWKTGAAAKTNGSGRLVAWVPSAVVLWMVLLSTGFLKGGGVAQPNMIRLKKPQRGGFIVGAQNGNHD</sequence>
<name>A0AAD4F2R9_9PEZI</name>
<organism evidence="4 5">
    <name type="scientific">Staphylotrichum longicolle</name>
    <dbReference type="NCBI Taxonomy" id="669026"/>
    <lineage>
        <taxon>Eukaryota</taxon>
        <taxon>Fungi</taxon>
        <taxon>Dikarya</taxon>
        <taxon>Ascomycota</taxon>
        <taxon>Pezizomycotina</taxon>
        <taxon>Sordariomycetes</taxon>
        <taxon>Sordariomycetidae</taxon>
        <taxon>Sordariales</taxon>
        <taxon>Chaetomiaceae</taxon>
        <taxon>Staphylotrichum</taxon>
    </lineage>
</organism>
<dbReference type="AlphaFoldDB" id="A0AAD4F2R9"/>
<evidence type="ECO:0000256" key="1">
    <source>
        <dbReference type="SAM" id="Phobius"/>
    </source>
</evidence>
<keyword evidence="2" id="KW-0732">Signal</keyword>
<feature type="transmembrane region" description="Helical" evidence="1">
    <location>
        <begin position="375"/>
        <end position="395"/>
    </location>
</feature>
<evidence type="ECO:0000313" key="5">
    <source>
        <dbReference type="Proteomes" id="UP001197093"/>
    </source>
</evidence>
<feature type="signal peptide" evidence="2">
    <location>
        <begin position="1"/>
        <end position="30"/>
    </location>
</feature>
<evidence type="ECO:0000259" key="3">
    <source>
        <dbReference type="PROSITE" id="PS51762"/>
    </source>
</evidence>
<keyword evidence="5" id="KW-1185">Reference proteome</keyword>
<keyword evidence="1" id="KW-1133">Transmembrane helix</keyword>
<protein>
    <recommendedName>
        <fullName evidence="3">GH16 domain-containing protein</fullName>
    </recommendedName>
</protein>
<dbReference type="GO" id="GO:0004553">
    <property type="term" value="F:hydrolase activity, hydrolyzing O-glycosyl compounds"/>
    <property type="evidence" value="ECO:0007669"/>
    <property type="project" value="InterPro"/>
</dbReference>
<comment type="caution">
    <text evidence="4">The sequence shown here is derived from an EMBL/GenBank/DDBJ whole genome shotgun (WGS) entry which is preliminary data.</text>
</comment>
<dbReference type="PANTHER" id="PTHR38121:SF4">
    <property type="entry name" value="GH16 DOMAIN-CONTAINING PROTEIN-RELATED"/>
    <property type="match status" value="1"/>
</dbReference>
<dbReference type="EMBL" id="JAHCVI010000001">
    <property type="protein sequence ID" value="KAG7290452.1"/>
    <property type="molecule type" value="Genomic_DNA"/>
</dbReference>
<reference evidence="4" key="1">
    <citation type="submission" date="2023-02" db="EMBL/GenBank/DDBJ databases">
        <authorList>
            <person name="Palmer J.M."/>
        </authorList>
    </citation>
    <scope>NUCLEOTIDE SEQUENCE</scope>
    <source>
        <strain evidence="4">FW57</strain>
    </source>
</reference>
<dbReference type="Proteomes" id="UP001197093">
    <property type="component" value="Unassembled WGS sequence"/>
</dbReference>
<feature type="domain" description="GH16" evidence="3">
    <location>
        <begin position="25"/>
        <end position="317"/>
    </location>
</feature>
<dbReference type="SUPFAM" id="SSF49899">
    <property type="entry name" value="Concanavalin A-like lectins/glucanases"/>
    <property type="match status" value="1"/>
</dbReference>
<proteinExistence type="predicted"/>
<dbReference type="InterPro" id="IPR013320">
    <property type="entry name" value="ConA-like_dom_sf"/>
</dbReference>
<evidence type="ECO:0000313" key="4">
    <source>
        <dbReference type="EMBL" id="KAG7290452.1"/>
    </source>
</evidence>
<feature type="chain" id="PRO_5042050704" description="GH16 domain-containing protein" evidence="2">
    <location>
        <begin position="31"/>
        <end position="426"/>
    </location>
</feature>
<evidence type="ECO:0000256" key="2">
    <source>
        <dbReference type="SAM" id="SignalP"/>
    </source>
</evidence>
<gene>
    <name evidence="4" type="ORF">NEMBOFW57_000454</name>
</gene>